<evidence type="ECO:0000313" key="3">
    <source>
        <dbReference type="Proteomes" id="UP001501692"/>
    </source>
</evidence>
<accession>A0ABP9H579</accession>
<keyword evidence="3" id="KW-1185">Reference proteome</keyword>
<dbReference type="EMBL" id="BAABJK010000004">
    <property type="protein sequence ID" value="GAA4961971.1"/>
    <property type="molecule type" value="Genomic_DNA"/>
</dbReference>
<name>A0ABP9H579_9FLAO</name>
<dbReference type="Proteomes" id="UP001501692">
    <property type="component" value="Unassembled WGS sequence"/>
</dbReference>
<sequence length="270" mass="30821">MFSQTNLNEYKYVIVSKKYDFLKRADQYQLNSLSKFLFNKYGFEALMEGEPYPADLIKNRCLALKADVLKGSGMFKTKLTIQLTDCNDRLVYTSGMGESREKEFKKAYTAAIRQAFKSFEAMNYTFEPKESEEVVSNSTSISGNNEVTDEIKKLKQEIEVLKNDKKAEITEVKKPVVTITEKPTQKVEVVKAEKVVKEKLIEGTSNVLYAQEIDGGFQLVDSSPKVIYKIFKTGLSNVYLVEDQSAIIYKEGDNWVIESYGSKQELNVKF</sequence>
<proteinExistence type="predicted"/>
<organism evidence="2 3">
    <name type="scientific">Algibacter aquimarinus</name>
    <dbReference type="NCBI Taxonomy" id="1136748"/>
    <lineage>
        <taxon>Bacteria</taxon>
        <taxon>Pseudomonadati</taxon>
        <taxon>Bacteroidota</taxon>
        <taxon>Flavobacteriia</taxon>
        <taxon>Flavobacteriales</taxon>
        <taxon>Flavobacteriaceae</taxon>
        <taxon>Algibacter</taxon>
    </lineage>
</organism>
<keyword evidence="1" id="KW-0175">Coiled coil</keyword>
<comment type="caution">
    <text evidence="2">The sequence shown here is derived from an EMBL/GenBank/DDBJ whole genome shotgun (WGS) entry which is preliminary data.</text>
</comment>
<evidence type="ECO:0000313" key="2">
    <source>
        <dbReference type="EMBL" id="GAA4961971.1"/>
    </source>
</evidence>
<gene>
    <name evidence="2" type="ORF">GCM10023315_07580</name>
</gene>
<reference evidence="3" key="1">
    <citation type="journal article" date="2019" name="Int. J. Syst. Evol. Microbiol.">
        <title>The Global Catalogue of Microorganisms (GCM) 10K type strain sequencing project: providing services to taxonomists for standard genome sequencing and annotation.</title>
        <authorList>
            <consortium name="The Broad Institute Genomics Platform"/>
            <consortium name="The Broad Institute Genome Sequencing Center for Infectious Disease"/>
            <person name="Wu L."/>
            <person name="Ma J."/>
        </authorList>
    </citation>
    <scope>NUCLEOTIDE SEQUENCE [LARGE SCALE GENOMIC DNA]</scope>
    <source>
        <strain evidence="3">JCM 18287</strain>
    </source>
</reference>
<feature type="coiled-coil region" evidence="1">
    <location>
        <begin position="144"/>
        <end position="171"/>
    </location>
</feature>
<evidence type="ECO:0000256" key="1">
    <source>
        <dbReference type="SAM" id="Coils"/>
    </source>
</evidence>
<protein>
    <submittedName>
        <fullName evidence="2">Uncharacterized protein</fullName>
    </submittedName>
</protein>